<keyword evidence="2 5" id="KW-0689">Ribosomal protein</keyword>
<proteinExistence type="inferred from homology"/>
<dbReference type="GO" id="GO:0003735">
    <property type="term" value="F:structural constituent of ribosome"/>
    <property type="evidence" value="ECO:0007669"/>
    <property type="project" value="InterPro"/>
</dbReference>
<dbReference type="InterPro" id="IPR010979">
    <property type="entry name" value="Ribosomal_uS13-like_H2TH"/>
</dbReference>
<keyword evidence="6" id="KW-1185">Reference proteome</keyword>
<organism evidence="5 6">
    <name type="scientific">Rosa chinensis</name>
    <name type="common">China rose</name>
    <dbReference type="NCBI Taxonomy" id="74649"/>
    <lineage>
        <taxon>Eukaryota</taxon>
        <taxon>Viridiplantae</taxon>
        <taxon>Streptophyta</taxon>
        <taxon>Embryophyta</taxon>
        <taxon>Tracheophyta</taxon>
        <taxon>Spermatophyta</taxon>
        <taxon>Magnoliopsida</taxon>
        <taxon>eudicotyledons</taxon>
        <taxon>Gunneridae</taxon>
        <taxon>Pentapetalae</taxon>
        <taxon>rosids</taxon>
        <taxon>fabids</taxon>
        <taxon>Rosales</taxon>
        <taxon>Rosaceae</taxon>
        <taxon>Rosoideae</taxon>
        <taxon>Rosoideae incertae sedis</taxon>
        <taxon>Rosa</taxon>
    </lineage>
</organism>
<dbReference type="GO" id="GO:0005840">
    <property type="term" value="C:ribosome"/>
    <property type="evidence" value="ECO:0007669"/>
    <property type="project" value="UniProtKB-KW"/>
</dbReference>
<gene>
    <name evidence="5" type="ORF">RchiOBHm_Chr7g0225541</name>
</gene>
<comment type="similarity">
    <text evidence="1">Belongs to the universal ribosomal protein uS13 family.</text>
</comment>
<keyword evidence="4" id="KW-0732">Signal</keyword>
<dbReference type="InterPro" id="IPR018269">
    <property type="entry name" value="Ribosomal_uS13_CS"/>
</dbReference>
<accession>A0A2P6PE48</accession>
<dbReference type="Gramene" id="PRQ20201">
    <property type="protein sequence ID" value="PRQ20201"/>
    <property type="gene ID" value="RchiOBHm_Chr7g0225541"/>
</dbReference>
<dbReference type="PROSITE" id="PS00646">
    <property type="entry name" value="RIBOSOMAL_S13_1"/>
    <property type="match status" value="1"/>
</dbReference>
<name>A0A2P6PE48_ROSCH</name>
<evidence type="ECO:0000313" key="6">
    <source>
        <dbReference type="Proteomes" id="UP000238479"/>
    </source>
</evidence>
<evidence type="ECO:0000256" key="1">
    <source>
        <dbReference type="ARBA" id="ARBA00008080"/>
    </source>
</evidence>
<dbReference type="GO" id="GO:0006412">
    <property type="term" value="P:translation"/>
    <property type="evidence" value="ECO:0007669"/>
    <property type="project" value="InterPro"/>
</dbReference>
<dbReference type="Proteomes" id="UP000238479">
    <property type="component" value="Chromosome 7"/>
</dbReference>
<sequence length="97" mass="11202">MKLRDDLKRLKKISLILLLFLHATENADSMTTCYMLHALNIECLSQVLLVSHHVLLYFVVSTWNHRGLRHYSGLRVRGQHSKTIGHRGKIVGVSKKR</sequence>
<reference evidence="5 6" key="1">
    <citation type="journal article" date="2018" name="Nat. Genet.">
        <title>The Rosa genome provides new insights in the design of modern roses.</title>
        <authorList>
            <person name="Bendahmane M."/>
        </authorList>
    </citation>
    <scope>NUCLEOTIDE SEQUENCE [LARGE SCALE GENOMIC DNA]</scope>
    <source>
        <strain evidence="6">cv. Old Blush</strain>
    </source>
</reference>
<dbReference type="AlphaFoldDB" id="A0A2P6PE48"/>
<dbReference type="STRING" id="74649.A0A2P6PE48"/>
<dbReference type="GO" id="GO:1990904">
    <property type="term" value="C:ribonucleoprotein complex"/>
    <property type="evidence" value="ECO:0007669"/>
    <property type="project" value="UniProtKB-KW"/>
</dbReference>
<dbReference type="GO" id="GO:0003723">
    <property type="term" value="F:RNA binding"/>
    <property type="evidence" value="ECO:0007669"/>
    <property type="project" value="InterPro"/>
</dbReference>
<dbReference type="SUPFAM" id="SSF46946">
    <property type="entry name" value="S13-like H2TH domain"/>
    <property type="match status" value="1"/>
</dbReference>
<comment type="caution">
    <text evidence="5">The sequence shown here is derived from an EMBL/GenBank/DDBJ whole genome shotgun (WGS) entry which is preliminary data.</text>
</comment>
<feature type="signal peptide" evidence="4">
    <location>
        <begin position="1"/>
        <end position="29"/>
    </location>
</feature>
<evidence type="ECO:0000256" key="3">
    <source>
        <dbReference type="ARBA" id="ARBA00023274"/>
    </source>
</evidence>
<dbReference type="EMBL" id="PDCK01000045">
    <property type="protein sequence ID" value="PRQ20201.1"/>
    <property type="molecule type" value="Genomic_DNA"/>
</dbReference>
<dbReference type="PROSITE" id="PS50159">
    <property type="entry name" value="RIBOSOMAL_S13_2"/>
    <property type="match status" value="1"/>
</dbReference>
<evidence type="ECO:0000256" key="2">
    <source>
        <dbReference type="ARBA" id="ARBA00022980"/>
    </source>
</evidence>
<dbReference type="InterPro" id="IPR027437">
    <property type="entry name" value="Rbsml_uS13_C"/>
</dbReference>
<dbReference type="Gene3D" id="4.10.910.10">
    <property type="entry name" value="30s ribosomal protein s13, domain 2"/>
    <property type="match status" value="1"/>
</dbReference>
<protein>
    <submittedName>
        <fullName evidence="5">Putative ribosomal protein S13</fullName>
    </submittedName>
</protein>
<evidence type="ECO:0000256" key="4">
    <source>
        <dbReference type="SAM" id="SignalP"/>
    </source>
</evidence>
<evidence type="ECO:0000313" key="5">
    <source>
        <dbReference type="EMBL" id="PRQ20201.1"/>
    </source>
</evidence>
<feature type="chain" id="PRO_5015124316" evidence="4">
    <location>
        <begin position="30"/>
        <end position="97"/>
    </location>
</feature>
<keyword evidence="3" id="KW-0687">Ribonucleoprotein</keyword>